<feature type="transmembrane region" description="Helical" evidence="7">
    <location>
        <begin position="102"/>
        <end position="122"/>
    </location>
</feature>
<comment type="similarity">
    <text evidence="2">Belongs to the CSC1 (TC 1.A.17) family.</text>
</comment>
<organism evidence="11 12">
    <name type="scientific">Hamiltosporidium magnivora</name>
    <dbReference type="NCBI Taxonomy" id="148818"/>
    <lineage>
        <taxon>Eukaryota</taxon>
        <taxon>Fungi</taxon>
        <taxon>Fungi incertae sedis</taxon>
        <taxon>Microsporidia</taxon>
        <taxon>Dubosqiidae</taxon>
        <taxon>Hamiltosporidium</taxon>
    </lineage>
</organism>
<feature type="domain" description="CSC1/OSCA1-like 7TM region" evidence="8">
    <location>
        <begin position="481"/>
        <end position="753"/>
    </location>
</feature>
<feature type="transmembrane region" description="Helical" evidence="7">
    <location>
        <begin position="577"/>
        <end position="597"/>
    </location>
</feature>
<evidence type="ECO:0000256" key="5">
    <source>
        <dbReference type="ARBA" id="ARBA00022989"/>
    </source>
</evidence>
<dbReference type="EMBL" id="PITI01000608">
    <property type="protein sequence ID" value="TBU05628.1"/>
    <property type="molecule type" value="Genomic_DNA"/>
</dbReference>
<evidence type="ECO:0000256" key="1">
    <source>
        <dbReference type="ARBA" id="ARBA00004141"/>
    </source>
</evidence>
<dbReference type="InterPro" id="IPR032880">
    <property type="entry name" value="CSC1/OSCA1-like_N"/>
</dbReference>
<feature type="transmembrane region" description="Helical" evidence="7">
    <location>
        <begin position="763"/>
        <end position="779"/>
    </location>
</feature>
<evidence type="ECO:0000259" key="8">
    <source>
        <dbReference type="Pfam" id="PF02714"/>
    </source>
</evidence>
<feature type="transmembrane region" description="Helical" evidence="7">
    <location>
        <begin position="696"/>
        <end position="715"/>
    </location>
</feature>
<dbReference type="GO" id="GO:0005886">
    <property type="term" value="C:plasma membrane"/>
    <property type="evidence" value="ECO:0007669"/>
    <property type="project" value="TreeGrafter"/>
</dbReference>
<dbReference type="InterPro" id="IPR045122">
    <property type="entry name" value="Csc1-like"/>
</dbReference>
<dbReference type="AlphaFoldDB" id="A0A4Q9LCQ4"/>
<proteinExistence type="inferred from homology"/>
<name>A0A4Q9LCQ4_9MICR</name>
<evidence type="ECO:0000256" key="2">
    <source>
        <dbReference type="ARBA" id="ARBA00007779"/>
    </source>
</evidence>
<dbReference type="Proteomes" id="UP000291404">
    <property type="component" value="Unassembled WGS sequence"/>
</dbReference>
<evidence type="ECO:0000313" key="11">
    <source>
        <dbReference type="EMBL" id="TBU05628.1"/>
    </source>
</evidence>
<feature type="transmembrane region" description="Helical" evidence="7">
    <location>
        <begin position="150"/>
        <end position="172"/>
    </location>
</feature>
<dbReference type="InterPro" id="IPR003864">
    <property type="entry name" value="CSC1/OSCA1-like_7TM"/>
</dbReference>
<feature type="domain" description="CSC1/OSCA1-like N-terminal transmembrane" evidence="9">
    <location>
        <begin position="22"/>
        <end position="169"/>
    </location>
</feature>
<protein>
    <submittedName>
        <fullName evidence="11">Putative calcium-dependent phosphate transporter</fullName>
    </submittedName>
</protein>
<keyword evidence="4 7" id="KW-0812">Transmembrane</keyword>
<feature type="domain" description="CSC1/OSCA1-like cytosolic" evidence="10">
    <location>
        <begin position="216"/>
        <end position="381"/>
    </location>
</feature>
<accession>A0A4Q9LCQ4</accession>
<feature type="transmembrane region" description="Helical" evidence="7">
    <location>
        <begin position="69"/>
        <end position="90"/>
    </location>
</feature>
<gene>
    <name evidence="11" type="ORF">CWI36_0608p0010</name>
</gene>
<evidence type="ECO:0000256" key="7">
    <source>
        <dbReference type="SAM" id="Phobius"/>
    </source>
</evidence>
<comment type="caution">
    <text evidence="11">The sequence shown here is derived from an EMBL/GenBank/DDBJ whole genome shotgun (WGS) entry which is preliminary data.</text>
</comment>
<evidence type="ECO:0000259" key="10">
    <source>
        <dbReference type="Pfam" id="PF14703"/>
    </source>
</evidence>
<reference evidence="11 12" key="1">
    <citation type="submission" date="2017-12" db="EMBL/GenBank/DDBJ databases">
        <authorList>
            <person name="Pombert J.-F."/>
            <person name="Haag K.L."/>
            <person name="Ebert D."/>
        </authorList>
    </citation>
    <scope>NUCLEOTIDE SEQUENCE [LARGE SCALE GENOMIC DNA]</scope>
    <source>
        <strain evidence="11">BE-OM-2</strain>
    </source>
</reference>
<dbReference type="Pfam" id="PF13967">
    <property type="entry name" value="RSN1_TM"/>
    <property type="match status" value="1"/>
</dbReference>
<feature type="transmembrane region" description="Helical" evidence="7">
    <location>
        <begin position="21"/>
        <end position="43"/>
    </location>
</feature>
<dbReference type="PANTHER" id="PTHR13018">
    <property type="entry name" value="PROBABLE MEMBRANE PROTEIN DUF221-RELATED"/>
    <property type="match status" value="1"/>
</dbReference>
<dbReference type="InterPro" id="IPR027815">
    <property type="entry name" value="CSC1/OSCA1-like_cyt"/>
</dbReference>
<dbReference type="STRING" id="148818.A0A4Q9LCQ4"/>
<keyword evidence="5 7" id="KW-1133">Transmembrane helix</keyword>
<dbReference type="VEuPathDB" id="MicrosporidiaDB:CWI36_0608p0010"/>
<dbReference type="Pfam" id="PF14703">
    <property type="entry name" value="PHM7_cyt"/>
    <property type="match status" value="1"/>
</dbReference>
<dbReference type="PANTHER" id="PTHR13018:SF5">
    <property type="entry name" value="RE44586P"/>
    <property type="match status" value="1"/>
</dbReference>
<keyword evidence="12" id="KW-1185">Reference proteome</keyword>
<feature type="transmembrane region" description="Helical" evidence="7">
    <location>
        <begin position="629"/>
        <end position="649"/>
    </location>
</feature>
<dbReference type="GO" id="GO:0005227">
    <property type="term" value="F:calcium-activated cation channel activity"/>
    <property type="evidence" value="ECO:0007669"/>
    <property type="project" value="InterPro"/>
</dbReference>
<evidence type="ECO:0000256" key="6">
    <source>
        <dbReference type="ARBA" id="ARBA00023136"/>
    </source>
</evidence>
<comment type="subcellular location">
    <subcellularLocation>
        <location evidence="1">Membrane</location>
        <topology evidence="1">Multi-pass membrane protein</topology>
    </subcellularLocation>
</comment>
<dbReference type="Pfam" id="PF02714">
    <property type="entry name" value="RSN1_7TM"/>
    <property type="match status" value="1"/>
</dbReference>
<evidence type="ECO:0000256" key="4">
    <source>
        <dbReference type="ARBA" id="ARBA00022692"/>
    </source>
</evidence>
<keyword evidence="6 7" id="KW-0472">Membrane</keyword>
<feature type="transmembrane region" description="Helical" evidence="7">
    <location>
        <begin position="483"/>
        <end position="507"/>
    </location>
</feature>
<evidence type="ECO:0000313" key="12">
    <source>
        <dbReference type="Proteomes" id="UP000291404"/>
    </source>
</evidence>
<evidence type="ECO:0000256" key="3">
    <source>
        <dbReference type="ARBA" id="ARBA00022448"/>
    </source>
</evidence>
<keyword evidence="3" id="KW-0813">Transport</keyword>
<feature type="transmembrane region" description="Helical" evidence="7">
    <location>
        <begin position="539"/>
        <end position="557"/>
    </location>
</feature>
<dbReference type="VEuPathDB" id="MicrosporidiaDB:CWI39_0075p0010"/>
<feature type="transmembrane region" description="Helical" evidence="7">
    <location>
        <begin position="670"/>
        <end position="690"/>
    </location>
</feature>
<sequence length="907" mass="105286">MEEEDLDIIAQKPKLSSSDSAIKVNLITQIAISVGCLVFFVIVRPKMKWLFTPNTRNKPKHPGYGYDGYFSWVLPILTVDDVKLLSVIGLDCFMMLQSLKMLYRIFLVLIFFTVPTLCFVYWHGNNQEENLNQLFLKLSITNFKKKDIRIWLPVIAVHLTSLVIFYLVYIYYKKFVPLRQAYIRNPATMTSIPTLKRISFDLSSVTDAIEYVNMPARTLLFTRLPSFIEDDDDLAQFVTALGVGEIEDCILVRNTKNLNKYCQAKEVYIREIEREIDYSFRNINDWSADHVEKCEKNISGFDKKNVILTAEHNFSDQVFEDEEKTEIVKKYFAGFKSFKRKHKKNEIALDLNLSKLQKTYQKINDEKIALHDVKKPEDKDVIELMGKKEALFPREDYTRNVSFFSFSHFIHINKHYKYFTLELPVFTKTGFVTFKSKKAANIIAQSLIGSKVFSCTATPAPAPKDIIWAHINMGEVEAYFKNIIGTLVFIILIFAFYTLVFILTGFLHLNKLEQKFPNIKIITKFKTVKESFDGIVTPLIYNALLCLAPIFLTALSYSEGVHCYSLLQYKMMDRYGLFLLFNGFLALMFTSTFFTMFKDLYTGEKQFGEVIEDIGKSLIDSAVFFSNTIIQRALMGNVMFLLKPLNIFIQYFVDHFGDEKTRREKIESRYPVSLDFGFIYPTVLLCFPMTLSYSVISPLILFIGAFYYITTYLVFKNECLYAVGNNFEAGGIHWDLVCKYVIYSLIIFQSCSAAQIFVLGSKLGAFSIIPMIIITVYFKKGIETMFTKSCNYYPLNVQEEQYIDEFSAKVLQERTLLLEDWDETADDIDIDSVGLDSLGFCDVEEQGKKFPYRDPSLFSSFSRLFLPHNFIKTMCFIEKYDKNNIFKMRDETEESKGFFGWILSWFK</sequence>
<evidence type="ECO:0000259" key="9">
    <source>
        <dbReference type="Pfam" id="PF13967"/>
    </source>
</evidence>